<evidence type="ECO:0000313" key="6">
    <source>
        <dbReference type="Proteomes" id="UP000007879"/>
    </source>
</evidence>
<name>A0A1X7UBK2_AMPQE</name>
<dbReference type="SMART" id="SM00325">
    <property type="entry name" value="RhoGEF"/>
    <property type="match status" value="1"/>
</dbReference>
<dbReference type="STRING" id="400682.A0A1X7UBK2"/>
<dbReference type="OrthoDB" id="9625712at2759"/>
<dbReference type="InterPro" id="IPR011993">
    <property type="entry name" value="PH-like_dom_sf"/>
</dbReference>
<dbReference type="Gene3D" id="1.20.900.10">
    <property type="entry name" value="Dbl homology (DH) domain"/>
    <property type="match status" value="1"/>
</dbReference>
<gene>
    <name evidence="5" type="primary">109584097</name>
</gene>
<dbReference type="InParanoid" id="A0A1X7UBK2"/>
<evidence type="ECO:0000256" key="1">
    <source>
        <dbReference type="SAM" id="Coils"/>
    </source>
</evidence>
<dbReference type="EnsemblMetazoa" id="XM_019999685.1">
    <property type="protein sequence ID" value="XP_019855244.1"/>
    <property type="gene ID" value="LOC109584097"/>
</dbReference>
<feature type="compositionally biased region" description="Basic and acidic residues" evidence="2">
    <location>
        <begin position="146"/>
        <end position="155"/>
    </location>
</feature>
<reference evidence="6" key="1">
    <citation type="journal article" date="2010" name="Nature">
        <title>The Amphimedon queenslandica genome and the evolution of animal complexity.</title>
        <authorList>
            <person name="Srivastava M."/>
            <person name="Simakov O."/>
            <person name="Chapman J."/>
            <person name="Fahey B."/>
            <person name="Gauthier M.E."/>
            <person name="Mitros T."/>
            <person name="Richards G.S."/>
            <person name="Conaco C."/>
            <person name="Dacre M."/>
            <person name="Hellsten U."/>
            <person name="Larroux C."/>
            <person name="Putnam N.H."/>
            <person name="Stanke M."/>
            <person name="Adamska M."/>
            <person name="Darling A."/>
            <person name="Degnan S.M."/>
            <person name="Oakley T.H."/>
            <person name="Plachetzki D.C."/>
            <person name="Zhai Y."/>
            <person name="Adamski M."/>
            <person name="Calcino A."/>
            <person name="Cummins S.F."/>
            <person name="Goodstein D.M."/>
            <person name="Harris C."/>
            <person name="Jackson D.J."/>
            <person name="Leys S.P."/>
            <person name="Shu S."/>
            <person name="Woodcroft B.J."/>
            <person name="Vervoort M."/>
            <person name="Kosik K.S."/>
            <person name="Manning G."/>
            <person name="Degnan B.M."/>
            <person name="Rokhsar D.S."/>
        </authorList>
    </citation>
    <scope>NUCLEOTIDE SEQUENCE [LARGE SCALE GENOMIC DNA]</scope>
</reference>
<evidence type="ECO:0000256" key="2">
    <source>
        <dbReference type="SAM" id="MobiDB-lite"/>
    </source>
</evidence>
<dbReference type="Pfam" id="PF00621">
    <property type="entry name" value="RhoGEF"/>
    <property type="match status" value="1"/>
</dbReference>
<feature type="coiled-coil region" evidence="1">
    <location>
        <begin position="229"/>
        <end position="256"/>
    </location>
</feature>
<dbReference type="InterPro" id="IPR000219">
    <property type="entry name" value="DH_dom"/>
</dbReference>
<dbReference type="PROSITE" id="PS50010">
    <property type="entry name" value="DH_2"/>
    <property type="match status" value="1"/>
</dbReference>
<sequence length="682" mass="78454">MVDMSTERDLEESLECNIGSLTEEVLQRFIEIDEWHFSDSDTEESETETTDADDSSDDEGSTSKPQGHWQELCNSSKPSTSSPDDVTRLSATSEDCETAIELLLSQLTPYDDIEDSETDEHQRDSEVLLLTEMEGGSASSTPTTTLDRRVERQKESNVVTGSTPVDKSSLPRHYFKAQELLTSERTYIQGIRLLEKVLHGSVKTAHKTKKPILPEFYRKRIFLNVGEIHALNLDLLNELENRMENWNEESVVADVLATRAPFFKLYSMYTSRFDDAQIAFAEAMKRYKPFAELVHMIESSTTMCKGLPLSSYMLYPIQRIPRYKLLLEDYEKLLPKDHNDIEHTKSALKAISDVAKHLNNRIKDLEQQAIVVKFQKMFDTKETLVIPGRRFLLRGPVEMVSGRKLNKRKQLVLFVFSDTAILTSITRKMKFKIKYKLPLETLQISSMHSRVTENSFCLFTPAISKPFRLCARNERERDKFVSCIRIGVDREIERCSSFKYARKTQSLTDSFSKRVYKEMLKDPALRSRWTRSPRKLEVHKSTPTTSEPIEEVDAPDAAPMNIAMEFEDFNEISLLGTIIDTGLSDYLKHCYSTNGSTTNSEWETKWFVLNHSFLVGYTNHMMDEILFALPLDSCRIEKGNDDEFSIKVISTTSTHCFEFGNEYSYTRWSNVLEVNIENNANN</sequence>
<dbReference type="InterPro" id="IPR051092">
    <property type="entry name" value="FYVE_RhoGEF_PH"/>
</dbReference>
<proteinExistence type="predicted"/>
<dbReference type="AlphaFoldDB" id="A0A1X7UBK2"/>
<keyword evidence="1" id="KW-0175">Coiled coil</keyword>
<dbReference type="PANTHER" id="PTHR12673:SF267">
    <property type="entry name" value="PROTEIN CBG10230"/>
    <property type="match status" value="1"/>
</dbReference>
<dbReference type="SMART" id="SM00233">
    <property type="entry name" value="PH"/>
    <property type="match status" value="2"/>
</dbReference>
<dbReference type="CDD" id="cd00160">
    <property type="entry name" value="RhoGEF"/>
    <property type="match status" value="1"/>
</dbReference>
<dbReference type="InterPro" id="IPR035899">
    <property type="entry name" value="DBL_dom_sf"/>
</dbReference>
<evidence type="ECO:0000259" key="3">
    <source>
        <dbReference type="PROSITE" id="PS50003"/>
    </source>
</evidence>
<dbReference type="SUPFAM" id="SSF48065">
    <property type="entry name" value="DBL homology domain (DH-domain)"/>
    <property type="match status" value="1"/>
</dbReference>
<evidence type="ECO:0000313" key="5">
    <source>
        <dbReference type="EnsemblMetazoa" id="Aqu2.1.24874_001"/>
    </source>
</evidence>
<reference evidence="5" key="2">
    <citation type="submission" date="2017-05" db="UniProtKB">
        <authorList>
            <consortium name="EnsemblMetazoa"/>
        </authorList>
    </citation>
    <scope>IDENTIFICATION</scope>
</reference>
<protein>
    <recommendedName>
        <fullName evidence="7">DH domain-containing protein</fullName>
    </recommendedName>
</protein>
<dbReference type="KEGG" id="aqu:109584097"/>
<feature type="domain" description="PH" evidence="3">
    <location>
        <begin position="580"/>
        <end position="677"/>
    </location>
</feature>
<feature type="region of interest" description="Disordered" evidence="2">
    <location>
        <begin position="34"/>
        <end position="92"/>
    </location>
</feature>
<dbReference type="eggNOG" id="KOG4424">
    <property type="taxonomic scope" value="Eukaryota"/>
</dbReference>
<keyword evidence="6" id="KW-1185">Reference proteome</keyword>
<accession>A0A1X7UBK2</accession>
<feature type="compositionally biased region" description="Polar residues" evidence="2">
    <location>
        <begin position="156"/>
        <end position="165"/>
    </location>
</feature>
<feature type="region of interest" description="Disordered" evidence="2">
    <location>
        <begin position="134"/>
        <end position="165"/>
    </location>
</feature>
<dbReference type="GO" id="GO:0005737">
    <property type="term" value="C:cytoplasm"/>
    <property type="evidence" value="ECO:0007669"/>
    <property type="project" value="TreeGrafter"/>
</dbReference>
<dbReference type="Proteomes" id="UP000007879">
    <property type="component" value="Unassembled WGS sequence"/>
</dbReference>
<organism evidence="5">
    <name type="scientific">Amphimedon queenslandica</name>
    <name type="common">Sponge</name>
    <dbReference type="NCBI Taxonomy" id="400682"/>
    <lineage>
        <taxon>Eukaryota</taxon>
        <taxon>Metazoa</taxon>
        <taxon>Porifera</taxon>
        <taxon>Demospongiae</taxon>
        <taxon>Heteroscleromorpha</taxon>
        <taxon>Haplosclerida</taxon>
        <taxon>Niphatidae</taxon>
        <taxon>Amphimedon</taxon>
    </lineage>
</organism>
<dbReference type="PROSITE" id="PS50003">
    <property type="entry name" value="PH_DOMAIN"/>
    <property type="match status" value="1"/>
</dbReference>
<dbReference type="PANTHER" id="PTHR12673">
    <property type="entry name" value="FACIOGENITAL DYSPLASIA PROTEIN"/>
    <property type="match status" value="1"/>
</dbReference>
<dbReference type="InterPro" id="IPR001849">
    <property type="entry name" value="PH_domain"/>
</dbReference>
<feature type="domain" description="DH" evidence="4">
    <location>
        <begin position="172"/>
        <end position="361"/>
    </location>
</feature>
<feature type="compositionally biased region" description="Acidic residues" evidence="2">
    <location>
        <begin position="40"/>
        <end position="60"/>
    </location>
</feature>
<evidence type="ECO:0008006" key="7">
    <source>
        <dbReference type="Google" id="ProtNLM"/>
    </source>
</evidence>
<dbReference type="Gene3D" id="2.30.29.30">
    <property type="entry name" value="Pleckstrin-homology domain (PH domain)/Phosphotyrosine-binding domain (PTB)"/>
    <property type="match status" value="2"/>
</dbReference>
<dbReference type="GO" id="GO:0005085">
    <property type="term" value="F:guanyl-nucleotide exchange factor activity"/>
    <property type="evidence" value="ECO:0007669"/>
    <property type="project" value="InterPro"/>
</dbReference>
<feature type="compositionally biased region" description="Polar residues" evidence="2">
    <location>
        <begin position="72"/>
        <end position="92"/>
    </location>
</feature>
<dbReference type="SUPFAM" id="SSF50729">
    <property type="entry name" value="PH domain-like"/>
    <property type="match status" value="2"/>
</dbReference>
<dbReference type="EnsemblMetazoa" id="Aqu2.1.24874_001">
    <property type="protein sequence ID" value="Aqu2.1.24874_001"/>
    <property type="gene ID" value="Aqu2.1.24874"/>
</dbReference>
<evidence type="ECO:0000259" key="4">
    <source>
        <dbReference type="PROSITE" id="PS50010"/>
    </source>
</evidence>